<keyword evidence="1" id="KW-0812">Transmembrane</keyword>
<keyword evidence="1" id="KW-1133">Transmembrane helix</keyword>
<organism evidence="2">
    <name type="scientific">marine metagenome</name>
    <dbReference type="NCBI Taxonomy" id="408172"/>
    <lineage>
        <taxon>unclassified sequences</taxon>
        <taxon>metagenomes</taxon>
        <taxon>ecological metagenomes</taxon>
    </lineage>
</organism>
<keyword evidence="1" id="KW-0472">Membrane</keyword>
<proteinExistence type="predicted"/>
<name>A0A382TVT3_9ZZZZ</name>
<reference evidence="2" key="1">
    <citation type="submission" date="2018-05" db="EMBL/GenBank/DDBJ databases">
        <authorList>
            <person name="Lanie J.A."/>
            <person name="Ng W.-L."/>
            <person name="Kazmierczak K.M."/>
            <person name="Andrzejewski T.M."/>
            <person name="Davidsen T.M."/>
            <person name="Wayne K.J."/>
            <person name="Tettelin H."/>
            <person name="Glass J.I."/>
            <person name="Rusch D."/>
            <person name="Podicherti R."/>
            <person name="Tsui H.-C.T."/>
            <person name="Winkler M.E."/>
        </authorList>
    </citation>
    <scope>NUCLEOTIDE SEQUENCE</scope>
</reference>
<protein>
    <submittedName>
        <fullName evidence="2">Uncharacterized protein</fullName>
    </submittedName>
</protein>
<sequence>MLIATFSNYLILLVIFGFSLVFKKILFKKDKNFINNIDFLYGLLFLIFFSLLINFFLPLRYFTP</sequence>
<dbReference type="AlphaFoldDB" id="A0A382TVT3"/>
<feature type="transmembrane region" description="Helical" evidence="1">
    <location>
        <begin position="39"/>
        <end position="57"/>
    </location>
</feature>
<accession>A0A382TVT3</accession>
<feature type="transmembrane region" description="Helical" evidence="1">
    <location>
        <begin position="6"/>
        <end position="27"/>
    </location>
</feature>
<evidence type="ECO:0000256" key="1">
    <source>
        <dbReference type="SAM" id="Phobius"/>
    </source>
</evidence>
<evidence type="ECO:0000313" key="2">
    <source>
        <dbReference type="EMBL" id="SVD26169.1"/>
    </source>
</evidence>
<gene>
    <name evidence="2" type="ORF">METZ01_LOCUS379023</name>
</gene>
<dbReference type="EMBL" id="UINC01139555">
    <property type="protein sequence ID" value="SVD26169.1"/>
    <property type="molecule type" value="Genomic_DNA"/>
</dbReference>
<feature type="non-terminal residue" evidence="2">
    <location>
        <position position="64"/>
    </location>
</feature>